<keyword evidence="2" id="KW-1185">Reference proteome</keyword>
<dbReference type="STRING" id="768706.Desor_0686"/>
<dbReference type="Pfam" id="PF20289">
    <property type="entry name" value="MComp1"/>
    <property type="match status" value="1"/>
</dbReference>
<sequence>MITTKIYDALEEIANIKKLEMPNSLTIDSLYGTEEKIYAISSYATEEELINKWELTSREVAVNVQSILVGEYSDLRWDIYLLLVVSEEEVSSTVRKKIENDRSFFRKIVLTSSDLTEISEKLFLTFNIGRENSRNDLIFNDKNFLTELKKCLSSRSIERLGEHFFEGNIPITKMLNLFRDKLTLEGGENAD</sequence>
<dbReference type="eggNOG" id="ENOG502ZD1P">
    <property type="taxonomic scope" value="Bacteria"/>
</dbReference>
<evidence type="ECO:0000313" key="1">
    <source>
        <dbReference type="EMBL" id="AET66376.1"/>
    </source>
</evidence>
<dbReference type="InterPro" id="IPR046905">
    <property type="entry name" value="ABC-3C_MC1"/>
</dbReference>
<name>G7W5E8_DESOD</name>
<evidence type="ECO:0000313" key="2">
    <source>
        <dbReference type="Proteomes" id="UP000006346"/>
    </source>
</evidence>
<dbReference type="PATRIC" id="fig|768706.3.peg.654"/>
<dbReference type="OrthoDB" id="2967914at2"/>
<dbReference type="Proteomes" id="UP000006346">
    <property type="component" value="Chromosome"/>
</dbReference>
<protein>
    <submittedName>
        <fullName evidence="1">Uncharacterized protein</fullName>
    </submittedName>
</protein>
<dbReference type="AlphaFoldDB" id="G7W5E8"/>
<dbReference type="RefSeq" id="WP_014183201.1">
    <property type="nucleotide sequence ID" value="NC_016584.1"/>
</dbReference>
<dbReference type="KEGG" id="dor:Desor_0686"/>
<reference evidence="1 2" key="2">
    <citation type="journal article" date="2012" name="J. Bacteriol.">
        <title>Complete genome sequences of Desulfosporosinus orientis DSM765T, Desulfosporosinus youngiae DSM17734T, Desulfosporosinus meridiei DSM13257T, and Desulfosporosinus acidiphilus DSM22704T.</title>
        <authorList>
            <person name="Pester M."/>
            <person name="Brambilla E."/>
            <person name="Alazard D."/>
            <person name="Rattei T."/>
            <person name="Weinmaier T."/>
            <person name="Han J."/>
            <person name="Lucas S."/>
            <person name="Lapidus A."/>
            <person name="Cheng J.F."/>
            <person name="Goodwin L."/>
            <person name="Pitluck S."/>
            <person name="Peters L."/>
            <person name="Ovchinnikova G."/>
            <person name="Teshima H."/>
            <person name="Detter J.C."/>
            <person name="Han C.S."/>
            <person name="Tapia R."/>
            <person name="Land M.L."/>
            <person name="Hauser L."/>
            <person name="Kyrpides N.C."/>
            <person name="Ivanova N.N."/>
            <person name="Pagani I."/>
            <person name="Huntmann M."/>
            <person name="Wei C.L."/>
            <person name="Davenport K.W."/>
            <person name="Daligault H."/>
            <person name="Chain P.S."/>
            <person name="Chen A."/>
            <person name="Mavromatis K."/>
            <person name="Markowitz V."/>
            <person name="Szeto E."/>
            <person name="Mikhailova N."/>
            <person name="Pati A."/>
            <person name="Wagner M."/>
            <person name="Woyke T."/>
            <person name="Ollivier B."/>
            <person name="Klenk H.P."/>
            <person name="Spring S."/>
            <person name="Loy A."/>
        </authorList>
    </citation>
    <scope>NUCLEOTIDE SEQUENCE [LARGE SCALE GENOMIC DNA]</scope>
    <source>
        <strain evidence="2">ATCC 19365 / DSM 765 / NCIMB 8382 / VKM B-1628</strain>
    </source>
</reference>
<organism evidence="1 2">
    <name type="scientific">Desulfosporosinus orientis (strain ATCC 19365 / DSM 765 / NCIMB 8382 / VKM B-1628 / Singapore I)</name>
    <name type="common">Desulfotomaculum orientis</name>
    <dbReference type="NCBI Taxonomy" id="768706"/>
    <lineage>
        <taxon>Bacteria</taxon>
        <taxon>Bacillati</taxon>
        <taxon>Bacillota</taxon>
        <taxon>Clostridia</taxon>
        <taxon>Eubacteriales</taxon>
        <taxon>Desulfitobacteriaceae</taxon>
        <taxon>Desulfosporosinus</taxon>
    </lineage>
</organism>
<dbReference type="HOGENOM" id="CLU_1458494_0_0_9"/>
<proteinExistence type="predicted"/>
<accession>G7W5E8</accession>
<reference evidence="2" key="1">
    <citation type="submission" date="2011-11" db="EMBL/GenBank/DDBJ databases">
        <title>Complete sequence of Desulfosporosinus orientis DSM 765.</title>
        <authorList>
            <person name="Lucas S."/>
            <person name="Han J."/>
            <person name="Lapidus A."/>
            <person name="Cheng J.-F."/>
            <person name="Goodwin L."/>
            <person name="Pitluck S."/>
            <person name="Peters L."/>
            <person name="Ovchinnikova G."/>
            <person name="Teshima H."/>
            <person name="Detter J.C."/>
            <person name="Han C."/>
            <person name="Tapia R."/>
            <person name="Land M."/>
            <person name="Hauser L."/>
            <person name="Kyrpides N."/>
            <person name="Ivanova N."/>
            <person name="Pagani I."/>
            <person name="Pester M."/>
            <person name="Spring S."/>
            <person name="Ollivier B."/>
            <person name="Rattei T."/>
            <person name="Klenk H.-P."/>
            <person name="Wagner M."/>
            <person name="Loy A."/>
            <person name="Woyke T."/>
        </authorList>
    </citation>
    <scope>NUCLEOTIDE SEQUENCE [LARGE SCALE GENOMIC DNA]</scope>
    <source>
        <strain evidence="2">ATCC 19365 / DSM 765 / NCIMB 8382 / VKM B-1628</strain>
    </source>
</reference>
<gene>
    <name evidence="1" type="ordered locus">Desor_0686</name>
</gene>
<dbReference type="EMBL" id="CP003108">
    <property type="protein sequence ID" value="AET66376.1"/>
    <property type="molecule type" value="Genomic_DNA"/>
</dbReference>